<gene>
    <name evidence="3" type="ORF">PPL_01059</name>
</gene>
<evidence type="ECO:0000313" key="3">
    <source>
        <dbReference type="EMBL" id="EFA85828.1"/>
    </source>
</evidence>
<feature type="domain" description="Sm" evidence="2">
    <location>
        <begin position="237"/>
        <end position="354"/>
    </location>
</feature>
<sequence>MIIRLYSYCQCMENTKKSSNSHDATTTTESKININDDIKEKYDVLSEQFDCLLALNNPHKVVLPYPKALPLDNLYKARVLLPPSDPNYVAIKTSTSSTKQAITSKVKPDVINNSSSSLPKTTVVSTQSLTSTPTPTPTLSSPPIPNSITQPFASQFFDIESITNNILSLTSNISASTTQNVSNSILSTTTTTTISSSSSSVEELKKSSIKKTERESHKVFDNIAKRFTDGPLSLLKRALEGRKRIKAVIRGLRGIRGCCIGYIMAFDKHYNIILTDVEEEIIRKVYNNHDTSINDKLNKVDEEQEEYDPTKPSIPPTTTTTTTSYNRIKPTITKDKRYYGQLFIKGNTIVSICLL</sequence>
<dbReference type="OMA" id="HWNIILR"/>
<feature type="compositionally biased region" description="Pro residues" evidence="1">
    <location>
        <begin position="134"/>
        <end position="144"/>
    </location>
</feature>
<dbReference type="SMART" id="SM00651">
    <property type="entry name" value="Sm"/>
    <property type="match status" value="1"/>
</dbReference>
<accession>D3AY01</accession>
<dbReference type="EMBL" id="ADBJ01000004">
    <property type="protein sequence ID" value="EFA85828.1"/>
    <property type="molecule type" value="Genomic_DNA"/>
</dbReference>
<dbReference type="STRING" id="670386.D3AY01"/>
<dbReference type="GeneID" id="31356589"/>
<dbReference type="Gene3D" id="2.30.30.100">
    <property type="match status" value="1"/>
</dbReference>
<dbReference type="Proteomes" id="UP000001396">
    <property type="component" value="Unassembled WGS sequence"/>
</dbReference>
<dbReference type="Pfam" id="PF01423">
    <property type="entry name" value="LSM"/>
    <property type="match status" value="1"/>
</dbReference>
<dbReference type="SUPFAM" id="SSF50182">
    <property type="entry name" value="Sm-like ribonucleoproteins"/>
    <property type="match status" value="1"/>
</dbReference>
<dbReference type="InterPro" id="IPR001163">
    <property type="entry name" value="Sm_dom_euk/arc"/>
</dbReference>
<dbReference type="GO" id="GO:0071209">
    <property type="term" value="F:U7 snRNA binding"/>
    <property type="evidence" value="ECO:0007669"/>
    <property type="project" value="InterPro"/>
</dbReference>
<dbReference type="InterPro" id="IPR039267">
    <property type="entry name" value="Lsm11"/>
</dbReference>
<dbReference type="InterPro" id="IPR010920">
    <property type="entry name" value="LSM_dom_sf"/>
</dbReference>
<keyword evidence="4" id="KW-1185">Reference proteome</keyword>
<dbReference type="GO" id="GO:0006398">
    <property type="term" value="P:mRNA 3'-end processing by stem-loop binding and cleavage"/>
    <property type="evidence" value="ECO:0007669"/>
    <property type="project" value="TreeGrafter"/>
</dbReference>
<evidence type="ECO:0000259" key="2">
    <source>
        <dbReference type="SMART" id="SM00651"/>
    </source>
</evidence>
<dbReference type="InParanoid" id="D3AY01"/>
<name>D3AY01_HETP5</name>
<dbReference type="RefSeq" id="XP_020437934.1">
    <property type="nucleotide sequence ID" value="XM_020572076.1"/>
</dbReference>
<feature type="region of interest" description="Disordered" evidence="1">
    <location>
        <begin position="113"/>
        <end position="144"/>
    </location>
</feature>
<proteinExistence type="predicted"/>
<evidence type="ECO:0000256" key="1">
    <source>
        <dbReference type="SAM" id="MobiDB-lite"/>
    </source>
</evidence>
<reference evidence="3 4" key="1">
    <citation type="journal article" date="2011" name="Genome Res.">
        <title>Phylogeny-wide analysis of social amoeba genomes highlights ancient origins for complex intercellular communication.</title>
        <authorList>
            <person name="Heidel A.J."/>
            <person name="Lawal H.M."/>
            <person name="Felder M."/>
            <person name="Schilde C."/>
            <person name="Helps N.R."/>
            <person name="Tunggal B."/>
            <person name="Rivero F."/>
            <person name="John U."/>
            <person name="Schleicher M."/>
            <person name="Eichinger L."/>
            <person name="Platzer M."/>
            <person name="Noegel A.A."/>
            <person name="Schaap P."/>
            <person name="Gloeckner G."/>
        </authorList>
    </citation>
    <scope>NUCLEOTIDE SEQUENCE [LARGE SCALE GENOMIC DNA]</scope>
    <source>
        <strain evidence="4">ATCC 26659 / Pp 5 / PN500</strain>
    </source>
</reference>
<dbReference type="PANTHER" id="PTHR21415:SF1">
    <property type="entry name" value="U7 SNRNA-ASSOCIATED SM-LIKE PROTEIN LSM11"/>
    <property type="match status" value="1"/>
</dbReference>
<comment type="caution">
    <text evidence="3">The sequence shown here is derived from an EMBL/GenBank/DDBJ whole genome shotgun (WGS) entry which is preliminary data.</text>
</comment>
<dbReference type="PANTHER" id="PTHR21415">
    <property type="entry name" value="U7 SNRNA-ASSOCIATED SM-LIKE PROTEIN LSM11"/>
    <property type="match status" value="1"/>
</dbReference>
<dbReference type="AlphaFoldDB" id="D3AY01"/>
<evidence type="ECO:0000313" key="4">
    <source>
        <dbReference type="Proteomes" id="UP000001396"/>
    </source>
</evidence>
<feature type="compositionally biased region" description="Low complexity" evidence="1">
    <location>
        <begin position="121"/>
        <end position="133"/>
    </location>
</feature>
<feature type="region of interest" description="Disordered" evidence="1">
    <location>
        <begin position="301"/>
        <end position="321"/>
    </location>
</feature>
<organism evidence="3 4">
    <name type="scientific">Heterostelium pallidum (strain ATCC 26659 / Pp 5 / PN500)</name>
    <name type="common">Cellular slime mold</name>
    <name type="synonym">Polysphondylium pallidum</name>
    <dbReference type="NCBI Taxonomy" id="670386"/>
    <lineage>
        <taxon>Eukaryota</taxon>
        <taxon>Amoebozoa</taxon>
        <taxon>Evosea</taxon>
        <taxon>Eumycetozoa</taxon>
        <taxon>Dictyostelia</taxon>
        <taxon>Acytosteliales</taxon>
        <taxon>Acytosteliaceae</taxon>
        <taxon>Heterostelium</taxon>
    </lineage>
</organism>
<protein>
    <submittedName>
        <fullName evidence="3">Putative small nuclear ribonucleoparticle-associated protein</fullName>
    </submittedName>
</protein>
<dbReference type="GO" id="GO:0005683">
    <property type="term" value="C:U7 snRNP"/>
    <property type="evidence" value="ECO:0007669"/>
    <property type="project" value="TreeGrafter"/>
</dbReference>